<name>A0A905R0E8_RHOPR</name>
<proteinExistence type="predicted"/>
<dbReference type="AlphaFoldDB" id="A0A905R0E8"/>
<dbReference type="EMBL" id="ACPB03000375">
    <property type="status" value="NOT_ANNOTATED_CDS"/>
    <property type="molecule type" value="Genomic_DNA"/>
</dbReference>
<feature type="region of interest" description="Disordered" evidence="1">
    <location>
        <begin position="1"/>
        <end position="27"/>
    </location>
</feature>
<dbReference type="EnsemblMetazoa" id="RPRC017706-RA">
    <property type="protein sequence ID" value="RPRC017706-PA"/>
    <property type="gene ID" value="RPRC017706"/>
</dbReference>
<evidence type="ECO:0000256" key="1">
    <source>
        <dbReference type="SAM" id="MobiDB-lite"/>
    </source>
</evidence>
<keyword evidence="3" id="KW-1185">Reference proteome</keyword>
<dbReference type="Proteomes" id="UP000015103">
    <property type="component" value="Unassembled WGS sequence"/>
</dbReference>
<protein>
    <submittedName>
        <fullName evidence="2">Uncharacterized protein</fullName>
    </submittedName>
</protein>
<sequence length="55" mass="6113">MGQIGEKNFNEVEKSRISSTNEANRGHWVKYPPSWIAKKLDQTATTLTAGDDSGF</sequence>
<reference evidence="2" key="1">
    <citation type="submission" date="2022-10" db="UniProtKB">
        <authorList>
            <consortium name="EnsemblMetazoa"/>
        </authorList>
    </citation>
    <scope>IDENTIFICATION</scope>
</reference>
<evidence type="ECO:0000313" key="2">
    <source>
        <dbReference type="EnsemblMetazoa" id="RPRC017706-PA"/>
    </source>
</evidence>
<accession>A0A905R0E8</accession>
<organism evidence="2 3">
    <name type="scientific">Rhodnius prolixus</name>
    <name type="common">Triatomid bug</name>
    <dbReference type="NCBI Taxonomy" id="13249"/>
    <lineage>
        <taxon>Eukaryota</taxon>
        <taxon>Metazoa</taxon>
        <taxon>Ecdysozoa</taxon>
        <taxon>Arthropoda</taxon>
        <taxon>Hexapoda</taxon>
        <taxon>Insecta</taxon>
        <taxon>Pterygota</taxon>
        <taxon>Neoptera</taxon>
        <taxon>Paraneoptera</taxon>
        <taxon>Hemiptera</taxon>
        <taxon>Heteroptera</taxon>
        <taxon>Panheteroptera</taxon>
        <taxon>Cimicomorpha</taxon>
        <taxon>Reduviidae</taxon>
        <taxon>Triatominae</taxon>
        <taxon>Rhodnius</taxon>
    </lineage>
</organism>
<evidence type="ECO:0000313" key="3">
    <source>
        <dbReference type="Proteomes" id="UP000015103"/>
    </source>
</evidence>